<evidence type="ECO:0000313" key="2">
    <source>
        <dbReference type="Proteomes" id="UP000694888"/>
    </source>
</evidence>
<accession>A0ABM1VUM6</accession>
<feature type="region of interest" description="Disordered" evidence="1">
    <location>
        <begin position="1209"/>
        <end position="1239"/>
    </location>
</feature>
<sequence length="1495" mass="165656">MGALPKNSLAARLKDKETSVPDKLKLAKFAWITPSLHIPNKHQQLLDFTCGLLVNRKKHHLTDADAALVWETLLKFLKGTERSVTIKPSILQVITDCLGQDSTPKNKDRATDKEQLLECIVECTKQLMEFPSVTSAHFESLVSLLAKILQCVSCPTSNVLVLLTPAVSVVSRALRVHLQQVLVLQLTTDRLLAPFLSLLDVLPDMEDLQALIVSALLHPDHSEMYKTFLDDFSNGQGPAQLKHGLKSVSKLFETVAAFLAQGKHSVATQFLPQLMKHFVCQNKAEPRESFLLLKHLVSLVGDTDPPRPSSTPTPTTAHTLPADLWTETVARLVEACDGCELFATGAGGSVGGGKQSQGQGTVDILTWFCQLMEAVVKQDRKLSWFSFMRSVLQQNHLIVEKYLTQILSSGLVRSNQSEKRECYGQDLFLSELVSMYLRLRRTPELLSALLSATDPHVEWEGGAGDVMGNASDGMGVLPKFYQSLCWMFRNVPSTTLLELWEMLQKSLVKQISSCVSAGSKKEKSRGLSDLSWTLKLYTFLLENSSVFDQRTASVVMDKVVVLVGRLETEVLIPSAMEDRKLFQGIKELMELVSVWSLFKSMLSPKWRETSSSTPASEGKTKEEKKLRAGLRKLYKHVDTSTKVRLLLQRGEKASADRPVALAGQDFVVAIEDFVSSHLDGQRLTSDTVHELWEGNISSVSDLRHPASLFREFTQMLPLVARGMSETSVDSCALFIVQVMSHSPHQLPFSESDTSLYKEVQTFLRHPEVKEWRVFQECLSSRLWTVLLADLHLSQSSSPQKKRRKVTGERGSVETDLERLVNFVTSSHAETLDSVISLEAIKVERKVSTSKLSLVKVVEEVPLEYLASVNLKCQLGLLCVLSNLQMSTSESWAVSSLKELLVRSLSVSNLSQLFHCIRSPELIDFAVKLTPQSCVLRGEHGCVLLETCVEAVMRDRKSMRDLLPYSKQLVAPFRKSAQVDTVQVLTTALIVRNCHKYLSHHVPELRSTAVDIVFTVAKAVVTHVQMWEETDGEEMGKKKEKKKSNRKRKSLSSDTSEAMSTTGCVAGVPEGSTAWMGALVCLGEVVSVWSPRAADRAANQSLEAVLKKMIASVLKQLKGYQSDKQTQDAHLRFLHQCCHCHMRCQQATTQQDLTADSSPAPCGQTNPDSGDIFSLFMTSDLCEMWRSLLSVAQREMSRVIAEVDGGGVSKNDGVNGGDGSGCGYENERTTEDEKSRVVGKEKRREEGMCLDFNDNDRGMKKVTGVVGEGREGCVQGVGGEGDGDGGVPEVSLDVLSEWPTRMTLWLDLLTGIMETSDPDLFSQLLEDLVSQLSPAGQVPEPVVYLLCAVWQRLTTSPHLTPALTHLFFSHMYQSLSALLSLLEHFESLKDSNSQTDTYVSHKRRPVRSVSRFLIEAVTDFVHLGKSVVTPRMTLLCLHAGMTFTLASAADVMSIYRLLNTTLVYHTNSALSAIPAVLHLLNNILFALGYNKNTCLS</sequence>
<protein>
    <submittedName>
        <fullName evidence="3">Unhealthy ribosome biogenesis protein 2 homolog</fullName>
    </submittedName>
</protein>
<name>A0ABM1VUM6_APLCA</name>
<dbReference type="Proteomes" id="UP000694888">
    <property type="component" value="Unplaced"/>
</dbReference>
<feature type="compositionally biased region" description="Gly residues" evidence="1">
    <location>
        <begin position="1209"/>
        <end position="1221"/>
    </location>
</feature>
<evidence type="ECO:0000313" key="3">
    <source>
        <dbReference type="RefSeq" id="XP_035826118.1"/>
    </source>
</evidence>
<feature type="region of interest" description="Disordered" evidence="1">
    <location>
        <begin position="1029"/>
        <end position="1054"/>
    </location>
</feature>
<gene>
    <name evidence="3" type="primary">LOC101849216</name>
</gene>
<reference evidence="3" key="1">
    <citation type="submission" date="2025-08" db="UniProtKB">
        <authorList>
            <consortium name="RefSeq"/>
        </authorList>
    </citation>
    <scope>IDENTIFICATION</scope>
</reference>
<dbReference type="RefSeq" id="XP_035826118.1">
    <property type="nucleotide sequence ID" value="XM_035970225.1"/>
</dbReference>
<dbReference type="GeneID" id="101849216"/>
<proteinExistence type="predicted"/>
<feature type="compositionally biased region" description="Basic residues" evidence="1">
    <location>
        <begin position="1037"/>
        <end position="1049"/>
    </location>
</feature>
<keyword evidence="2" id="KW-1185">Reference proteome</keyword>
<evidence type="ECO:0000256" key="1">
    <source>
        <dbReference type="SAM" id="MobiDB-lite"/>
    </source>
</evidence>
<organism evidence="2 3">
    <name type="scientific">Aplysia californica</name>
    <name type="common">California sea hare</name>
    <dbReference type="NCBI Taxonomy" id="6500"/>
    <lineage>
        <taxon>Eukaryota</taxon>
        <taxon>Metazoa</taxon>
        <taxon>Spiralia</taxon>
        <taxon>Lophotrochozoa</taxon>
        <taxon>Mollusca</taxon>
        <taxon>Gastropoda</taxon>
        <taxon>Heterobranchia</taxon>
        <taxon>Euthyneura</taxon>
        <taxon>Tectipleura</taxon>
        <taxon>Aplysiida</taxon>
        <taxon>Aplysioidea</taxon>
        <taxon>Aplysiidae</taxon>
        <taxon>Aplysia</taxon>
    </lineage>
</organism>
<feature type="compositionally biased region" description="Basic and acidic residues" evidence="1">
    <location>
        <begin position="1224"/>
        <end position="1239"/>
    </location>
</feature>